<reference evidence="2 3" key="1">
    <citation type="submission" date="2023-01" db="EMBL/GenBank/DDBJ databases">
        <title>Analysis of 21 Apiospora genomes using comparative genomics revels a genus with tremendous synthesis potential of carbohydrate active enzymes and secondary metabolites.</title>
        <authorList>
            <person name="Sorensen T."/>
        </authorList>
    </citation>
    <scope>NUCLEOTIDE SEQUENCE [LARGE SCALE GENOMIC DNA]</scope>
    <source>
        <strain evidence="2 3">CBS 83171</strain>
    </source>
</reference>
<name>A0ABR1VRK6_9PEZI</name>
<gene>
    <name evidence="2" type="ORF">PG996_005816</name>
</gene>
<feature type="region of interest" description="Disordered" evidence="1">
    <location>
        <begin position="74"/>
        <end position="99"/>
    </location>
</feature>
<proteinExistence type="predicted"/>
<keyword evidence="3" id="KW-1185">Reference proteome</keyword>
<accession>A0ABR1VRK6</accession>
<sequence>MARKQQRTKDMNTDQYGFPQLAMPFGPSNGHHMPVSYNPFPSFGGMPYVSPNGAPFVVHPFAADLARSHALAKRDDINGNAQGRRPRGTVNSPFDDDNKDSAAVRYCDSARRLHEQSKESIEVYKALQEFDQDVKEVKSYVGKPILQQIWTKKVERFQNDKNEELPRKQLSTQQKYLTDLLDEMDATAQDLLFSLQLGRHQYDGRRTALDQIRQTGDRIRESLGEAGTNKDAYDQLMKDLRSIKAMTNPKMSAIYGFEKPDVDYEDEENAQDGNDDDA</sequence>
<feature type="region of interest" description="Disordered" evidence="1">
    <location>
        <begin position="1"/>
        <end position="32"/>
    </location>
</feature>
<dbReference type="EMBL" id="JAQQWM010000003">
    <property type="protein sequence ID" value="KAK8072468.1"/>
    <property type="molecule type" value="Genomic_DNA"/>
</dbReference>
<feature type="compositionally biased region" description="Acidic residues" evidence="1">
    <location>
        <begin position="263"/>
        <end position="278"/>
    </location>
</feature>
<feature type="region of interest" description="Disordered" evidence="1">
    <location>
        <begin position="258"/>
        <end position="278"/>
    </location>
</feature>
<comment type="caution">
    <text evidence="2">The sequence shown here is derived from an EMBL/GenBank/DDBJ whole genome shotgun (WGS) entry which is preliminary data.</text>
</comment>
<organism evidence="2 3">
    <name type="scientific">Apiospora saccharicola</name>
    <dbReference type="NCBI Taxonomy" id="335842"/>
    <lineage>
        <taxon>Eukaryota</taxon>
        <taxon>Fungi</taxon>
        <taxon>Dikarya</taxon>
        <taxon>Ascomycota</taxon>
        <taxon>Pezizomycotina</taxon>
        <taxon>Sordariomycetes</taxon>
        <taxon>Xylariomycetidae</taxon>
        <taxon>Amphisphaeriales</taxon>
        <taxon>Apiosporaceae</taxon>
        <taxon>Apiospora</taxon>
    </lineage>
</organism>
<evidence type="ECO:0000313" key="2">
    <source>
        <dbReference type="EMBL" id="KAK8072468.1"/>
    </source>
</evidence>
<protein>
    <submittedName>
        <fullName evidence="2">Uncharacterized protein</fullName>
    </submittedName>
</protein>
<dbReference type="Proteomes" id="UP001446871">
    <property type="component" value="Unassembled WGS sequence"/>
</dbReference>
<evidence type="ECO:0000313" key="3">
    <source>
        <dbReference type="Proteomes" id="UP001446871"/>
    </source>
</evidence>
<evidence type="ECO:0000256" key="1">
    <source>
        <dbReference type="SAM" id="MobiDB-lite"/>
    </source>
</evidence>